<dbReference type="Pfam" id="PF13601">
    <property type="entry name" value="HTH_34"/>
    <property type="match status" value="1"/>
</dbReference>
<dbReference type="PANTHER" id="PTHR37318:SF1">
    <property type="entry name" value="BSL7504 PROTEIN"/>
    <property type="match status" value="1"/>
</dbReference>
<evidence type="ECO:0000313" key="2">
    <source>
        <dbReference type="EMBL" id="PTQ99618.1"/>
    </source>
</evidence>
<dbReference type="Proteomes" id="UP000244168">
    <property type="component" value="Unassembled WGS sequence"/>
</dbReference>
<keyword evidence="3" id="KW-1185">Reference proteome</keyword>
<accession>A0A2T5JCX2</accession>
<dbReference type="PANTHER" id="PTHR37318">
    <property type="entry name" value="BSL7504 PROTEIN"/>
    <property type="match status" value="1"/>
</dbReference>
<evidence type="ECO:0000259" key="1">
    <source>
        <dbReference type="Pfam" id="PF13601"/>
    </source>
</evidence>
<feature type="domain" description="Winged helix DNA-binding" evidence="1">
    <location>
        <begin position="16"/>
        <end position="95"/>
    </location>
</feature>
<keyword evidence="2" id="KW-0238">DNA-binding</keyword>
<dbReference type="Gene3D" id="1.10.10.10">
    <property type="entry name" value="Winged helix-like DNA-binding domain superfamily/Winged helix DNA-binding domain"/>
    <property type="match status" value="1"/>
</dbReference>
<comment type="caution">
    <text evidence="2">The sequence shown here is derived from an EMBL/GenBank/DDBJ whole genome shotgun (WGS) entry which is preliminary data.</text>
</comment>
<evidence type="ECO:0000313" key="3">
    <source>
        <dbReference type="Proteomes" id="UP000244168"/>
    </source>
</evidence>
<dbReference type="RefSeq" id="WP_211309757.1">
    <property type="nucleotide sequence ID" value="NZ_CP160205.1"/>
</dbReference>
<proteinExistence type="predicted"/>
<dbReference type="InterPro" id="IPR027395">
    <property type="entry name" value="WH_DNA-bd_dom"/>
</dbReference>
<protein>
    <submittedName>
        <fullName evidence="2">Winged helix DNA-binding protein</fullName>
    </submittedName>
</protein>
<dbReference type="AlphaFoldDB" id="A0A2T5JCX2"/>
<dbReference type="GO" id="GO:0003677">
    <property type="term" value="F:DNA binding"/>
    <property type="evidence" value="ECO:0007669"/>
    <property type="project" value="UniProtKB-KW"/>
</dbReference>
<dbReference type="InterPro" id="IPR036390">
    <property type="entry name" value="WH_DNA-bd_sf"/>
</dbReference>
<dbReference type="SUPFAM" id="SSF46785">
    <property type="entry name" value="Winged helix' DNA-binding domain"/>
    <property type="match status" value="1"/>
</dbReference>
<organism evidence="2 3">
    <name type="scientific">Mucilaginibacter yixingensis</name>
    <dbReference type="NCBI Taxonomy" id="1295612"/>
    <lineage>
        <taxon>Bacteria</taxon>
        <taxon>Pseudomonadati</taxon>
        <taxon>Bacteroidota</taxon>
        <taxon>Sphingobacteriia</taxon>
        <taxon>Sphingobacteriales</taxon>
        <taxon>Sphingobacteriaceae</taxon>
        <taxon>Mucilaginibacter</taxon>
    </lineage>
</organism>
<dbReference type="EMBL" id="QAOQ01000002">
    <property type="protein sequence ID" value="PTQ99618.1"/>
    <property type="molecule type" value="Genomic_DNA"/>
</dbReference>
<name>A0A2T5JCX2_9SPHI</name>
<dbReference type="InterPro" id="IPR036388">
    <property type="entry name" value="WH-like_DNA-bd_sf"/>
</dbReference>
<gene>
    <name evidence="2" type="ORF">C8P68_102445</name>
</gene>
<sequence length="101" mass="11451">MNVPFDKLDKAFENRVRLQVMSVLVVNDKYDFNSLKELLGVTDGNLASHLKALEKEEYIVVNKVFLGRKPNTNYAATPQGKEAFKRHLDALEALITQQKSS</sequence>
<reference evidence="2 3" key="1">
    <citation type="submission" date="2018-04" db="EMBL/GenBank/DDBJ databases">
        <title>Genomic Encyclopedia of Archaeal and Bacterial Type Strains, Phase II (KMG-II): from individual species to whole genera.</title>
        <authorList>
            <person name="Goeker M."/>
        </authorList>
    </citation>
    <scope>NUCLEOTIDE SEQUENCE [LARGE SCALE GENOMIC DNA]</scope>
    <source>
        <strain evidence="2 3">DSM 26809</strain>
    </source>
</reference>